<keyword evidence="3" id="KW-0808">Transferase</keyword>
<evidence type="ECO:0000256" key="6">
    <source>
        <dbReference type="ARBA" id="ARBA00022932"/>
    </source>
</evidence>
<dbReference type="SUPFAM" id="SSF48019">
    <property type="entry name" value="post-AAA+ oligomerization domain-like"/>
    <property type="match status" value="1"/>
</dbReference>
<evidence type="ECO:0000313" key="9">
    <source>
        <dbReference type="EMBL" id="OCH78227.1"/>
    </source>
</evidence>
<keyword evidence="4" id="KW-0548">Nucleotidyltransferase</keyword>
<comment type="caution">
    <text evidence="9">The sequence shown here is derived from an EMBL/GenBank/DDBJ whole genome shotgun (WGS) entry which is preliminary data.</text>
</comment>
<dbReference type="InterPro" id="IPR015199">
    <property type="entry name" value="DNA_pol_III_delta_C"/>
</dbReference>
<evidence type="ECO:0000313" key="10">
    <source>
        <dbReference type="Proteomes" id="UP000093173"/>
    </source>
</evidence>
<evidence type="ECO:0000256" key="7">
    <source>
        <dbReference type="ARBA" id="ARBA00049244"/>
    </source>
</evidence>
<evidence type="ECO:0000256" key="1">
    <source>
        <dbReference type="ARBA" id="ARBA00012417"/>
    </source>
</evidence>
<accession>A0A1B9R1N8</accession>
<feature type="domain" description="DNA polymerase III delta subunit C-terminal" evidence="8">
    <location>
        <begin position="208"/>
        <end position="314"/>
    </location>
</feature>
<evidence type="ECO:0000259" key="8">
    <source>
        <dbReference type="Pfam" id="PF09115"/>
    </source>
</evidence>
<dbReference type="RefSeq" id="WP_065576419.1">
    <property type="nucleotide sequence ID" value="NZ_JBNGCH010000292.1"/>
</dbReference>
<dbReference type="InterPro" id="IPR008921">
    <property type="entry name" value="DNA_pol3_clamp-load_cplx_C"/>
</dbReference>
<proteinExistence type="predicted"/>
<evidence type="ECO:0000256" key="3">
    <source>
        <dbReference type="ARBA" id="ARBA00022679"/>
    </source>
</evidence>
<dbReference type="GO" id="GO:0006261">
    <property type="term" value="P:DNA-templated DNA replication"/>
    <property type="evidence" value="ECO:0007669"/>
    <property type="project" value="TreeGrafter"/>
</dbReference>
<dbReference type="GO" id="GO:0008408">
    <property type="term" value="F:3'-5' exonuclease activity"/>
    <property type="evidence" value="ECO:0007669"/>
    <property type="project" value="InterPro"/>
</dbReference>
<dbReference type="PANTHER" id="PTHR11669">
    <property type="entry name" value="REPLICATION FACTOR C / DNA POLYMERASE III GAMMA-TAU SUBUNIT"/>
    <property type="match status" value="1"/>
</dbReference>
<evidence type="ECO:0000256" key="4">
    <source>
        <dbReference type="ARBA" id="ARBA00022695"/>
    </source>
</evidence>
<keyword evidence="5" id="KW-0235">DNA replication</keyword>
<evidence type="ECO:0000256" key="2">
    <source>
        <dbReference type="ARBA" id="ARBA00014363"/>
    </source>
</evidence>
<dbReference type="InterPro" id="IPR050238">
    <property type="entry name" value="DNA_Rep/Repair_Clamp_Loader"/>
</dbReference>
<dbReference type="GO" id="GO:0003887">
    <property type="term" value="F:DNA-directed DNA polymerase activity"/>
    <property type="evidence" value="ECO:0007669"/>
    <property type="project" value="UniProtKB-KW"/>
</dbReference>
<evidence type="ECO:0000256" key="5">
    <source>
        <dbReference type="ARBA" id="ARBA00022705"/>
    </source>
</evidence>
<dbReference type="EMBL" id="MAJZ01000292">
    <property type="protein sequence ID" value="OCH78227.1"/>
    <property type="molecule type" value="Genomic_DNA"/>
</dbReference>
<keyword evidence="6" id="KW-0239">DNA-directed DNA polymerase</keyword>
<comment type="catalytic activity">
    <reaction evidence="7">
        <text>DNA(n) + a 2'-deoxyribonucleoside 5'-triphosphate = DNA(n+1) + diphosphate</text>
        <dbReference type="Rhea" id="RHEA:22508"/>
        <dbReference type="Rhea" id="RHEA-COMP:17339"/>
        <dbReference type="Rhea" id="RHEA-COMP:17340"/>
        <dbReference type="ChEBI" id="CHEBI:33019"/>
        <dbReference type="ChEBI" id="CHEBI:61560"/>
        <dbReference type="ChEBI" id="CHEBI:173112"/>
        <dbReference type="EC" id="2.7.7.7"/>
    </reaction>
</comment>
<gene>
    <name evidence="9" type="ORF">A6E14_05580</name>
</gene>
<dbReference type="Gene3D" id="1.20.272.10">
    <property type="match status" value="1"/>
</dbReference>
<dbReference type="Pfam" id="PF09115">
    <property type="entry name" value="DNApol3-delta_C"/>
    <property type="match status" value="1"/>
</dbReference>
<dbReference type="EC" id="2.7.7.7" evidence="1"/>
<keyword evidence="10" id="KW-1185">Reference proteome</keyword>
<dbReference type="InterPro" id="IPR004622">
    <property type="entry name" value="DNA_pol_HolB"/>
</dbReference>
<dbReference type="SUPFAM" id="SSF52540">
    <property type="entry name" value="P-loop containing nucleoside triphosphate hydrolases"/>
    <property type="match status" value="1"/>
</dbReference>
<protein>
    <recommendedName>
        <fullName evidence="2">DNA polymerase III subunit delta'</fullName>
        <ecNumber evidence="1">2.7.7.7</ecNumber>
    </recommendedName>
</protein>
<dbReference type="NCBIfam" id="TIGR00678">
    <property type="entry name" value="holB"/>
    <property type="match status" value="1"/>
</dbReference>
<dbReference type="GO" id="GO:0009360">
    <property type="term" value="C:DNA polymerase III complex"/>
    <property type="evidence" value="ECO:0007669"/>
    <property type="project" value="InterPro"/>
</dbReference>
<dbReference type="Gene3D" id="3.40.50.300">
    <property type="entry name" value="P-loop containing nucleotide triphosphate hydrolases"/>
    <property type="match status" value="1"/>
</dbReference>
<name>A0A1B9R1N8_9VIBR</name>
<dbReference type="Pfam" id="PF13177">
    <property type="entry name" value="DNA_pol3_delta2"/>
    <property type="match status" value="1"/>
</dbReference>
<dbReference type="AlphaFoldDB" id="A0A1B9R1N8"/>
<dbReference type="Proteomes" id="UP000093173">
    <property type="component" value="Unassembled WGS sequence"/>
</dbReference>
<organism evidence="9 10">
    <name type="scientific">Vibrio genomosp. F10</name>
    <dbReference type="NCBI Taxonomy" id="723171"/>
    <lineage>
        <taxon>Bacteria</taxon>
        <taxon>Pseudomonadati</taxon>
        <taxon>Pseudomonadota</taxon>
        <taxon>Gammaproteobacteria</taxon>
        <taxon>Vibrionales</taxon>
        <taxon>Vibrionaceae</taxon>
        <taxon>Vibrio</taxon>
    </lineage>
</organism>
<dbReference type="GO" id="GO:0003677">
    <property type="term" value="F:DNA binding"/>
    <property type="evidence" value="ECO:0007669"/>
    <property type="project" value="InterPro"/>
</dbReference>
<sequence>MNALYPWLDDIWQHWQRNLQSDHFTNATLLCAQEGLGVDQLVKRFSDALMCSNDKSLACGFCHSCSLMQSSNHPDLHYIVPEKEGKSISVDQIRQCNRQAQESSQLSGFRLFIIQPAEAMNESAANALLKTLESSASNCLFLLITQRKEQLLPTIVSRCQQWNVKAPSSEVASAWVSDRLKQSVPNYVAHLNDNAPLRLEAFIKDGHLKSYTQIEDAMLALAKGQDSFLTLNGHLNDGSQERLQWLWLLLCEAQKAHFEVAEPSLSPVANELSKHMSYDLLYQQSLRLSALMTQLKTFPGLNYELMISDWLIKFNEEVCL</sequence>
<dbReference type="InterPro" id="IPR027417">
    <property type="entry name" value="P-loop_NTPase"/>
</dbReference>
<reference evidence="10" key="1">
    <citation type="submission" date="2016-06" db="EMBL/GenBank/DDBJ databases">
        <authorList>
            <person name="Hehemann J.-H."/>
            <person name="Arevalo P."/>
            <person name="Datta M.S."/>
            <person name="Polz M.F."/>
        </authorList>
    </citation>
    <scope>NUCLEOTIDE SEQUENCE [LARGE SCALE GENOMIC DNA]</scope>
    <source>
        <strain evidence="10">9CSC122</strain>
    </source>
</reference>
<dbReference type="PANTHER" id="PTHR11669:SF8">
    <property type="entry name" value="DNA POLYMERASE III SUBUNIT DELTA"/>
    <property type="match status" value="1"/>
</dbReference>